<reference evidence="1 2" key="1">
    <citation type="submission" date="2024-01" db="EMBL/GenBank/DDBJ databases">
        <title>The genomes of 5 underutilized Papilionoideae crops provide insights into root nodulation and disease resistanc.</title>
        <authorList>
            <person name="Jiang F."/>
        </authorList>
    </citation>
    <scope>NUCLEOTIDE SEQUENCE [LARGE SCALE GENOMIC DNA]</scope>
    <source>
        <strain evidence="1">LVBAO_FW01</strain>
        <tissue evidence="1">Leaves</tissue>
    </source>
</reference>
<evidence type="ECO:0000313" key="2">
    <source>
        <dbReference type="Proteomes" id="UP001367508"/>
    </source>
</evidence>
<proteinExistence type="predicted"/>
<dbReference type="Proteomes" id="UP001367508">
    <property type="component" value="Unassembled WGS sequence"/>
</dbReference>
<evidence type="ECO:0000313" key="1">
    <source>
        <dbReference type="EMBL" id="KAK7315600.1"/>
    </source>
</evidence>
<organism evidence="1 2">
    <name type="scientific">Canavalia gladiata</name>
    <name type="common">Sword bean</name>
    <name type="synonym">Dolichos gladiatus</name>
    <dbReference type="NCBI Taxonomy" id="3824"/>
    <lineage>
        <taxon>Eukaryota</taxon>
        <taxon>Viridiplantae</taxon>
        <taxon>Streptophyta</taxon>
        <taxon>Embryophyta</taxon>
        <taxon>Tracheophyta</taxon>
        <taxon>Spermatophyta</taxon>
        <taxon>Magnoliopsida</taxon>
        <taxon>eudicotyledons</taxon>
        <taxon>Gunneridae</taxon>
        <taxon>Pentapetalae</taxon>
        <taxon>rosids</taxon>
        <taxon>fabids</taxon>
        <taxon>Fabales</taxon>
        <taxon>Fabaceae</taxon>
        <taxon>Papilionoideae</taxon>
        <taxon>50 kb inversion clade</taxon>
        <taxon>NPAAA clade</taxon>
        <taxon>indigoferoid/millettioid clade</taxon>
        <taxon>Phaseoleae</taxon>
        <taxon>Canavalia</taxon>
    </lineage>
</organism>
<dbReference type="EMBL" id="JAYMYQ010000008">
    <property type="protein sequence ID" value="KAK7315600.1"/>
    <property type="molecule type" value="Genomic_DNA"/>
</dbReference>
<accession>A0AAN9KDS6</accession>
<dbReference type="AlphaFoldDB" id="A0AAN9KDS6"/>
<gene>
    <name evidence="1" type="ORF">VNO77_34161</name>
</gene>
<comment type="caution">
    <text evidence="1">The sequence shown here is derived from an EMBL/GenBank/DDBJ whole genome shotgun (WGS) entry which is preliminary data.</text>
</comment>
<sequence>MGCPETEESLSMEKVNNSLLNWASEAGRAALRSEFVIGSGWLLHMETVDPHHGYCRGRYVSKQWTLWNLMQIGFNVELNSMLEGYISKEIWISKTSRRVAILLGTQSLLDLLHETLSLWAIMNIGRMMYLTPKRYARSWPAINFKLNLEHVTSSSDAYESRGGLIAAVWIAMLYQS</sequence>
<keyword evidence="2" id="KW-1185">Reference proteome</keyword>
<name>A0AAN9KDS6_CANGL</name>
<protein>
    <submittedName>
        <fullName evidence="1">Uncharacterized protein</fullName>
    </submittedName>
</protein>